<feature type="compositionally biased region" description="Pro residues" evidence="1">
    <location>
        <begin position="59"/>
        <end position="69"/>
    </location>
</feature>
<dbReference type="AlphaFoldDB" id="A0A4R0RN85"/>
<dbReference type="EMBL" id="RWJN01000061">
    <property type="protein sequence ID" value="TCD68652.1"/>
    <property type="molecule type" value="Genomic_DNA"/>
</dbReference>
<dbReference type="OrthoDB" id="2802608at2759"/>
<organism evidence="2 3">
    <name type="scientific">Steccherinum ochraceum</name>
    <dbReference type="NCBI Taxonomy" id="92696"/>
    <lineage>
        <taxon>Eukaryota</taxon>
        <taxon>Fungi</taxon>
        <taxon>Dikarya</taxon>
        <taxon>Basidiomycota</taxon>
        <taxon>Agaricomycotina</taxon>
        <taxon>Agaricomycetes</taxon>
        <taxon>Polyporales</taxon>
        <taxon>Steccherinaceae</taxon>
        <taxon>Steccherinum</taxon>
    </lineage>
</organism>
<dbReference type="Proteomes" id="UP000292702">
    <property type="component" value="Unassembled WGS sequence"/>
</dbReference>
<gene>
    <name evidence="2" type="ORF">EIP91_010307</name>
</gene>
<sequence>MRRRIVIVHIFIFRGIKYPFYTESTPSSCSLQNILRPLPTVPQGLQQDSASTRQSSIRPLPPSPSPSPRPGQRRPLPPRTDSLYATSTRSPLSPNINLIIDFKSSRALAPLELVLESPISPLSPITFSADETQKQRRDQEAKLAVRLSAFGFVEVPDSSDSGEEDEDEDVVIIVDQDETPKARKTKRFSRKWVRETKGRRFIEQDYRRVLESLRRL</sequence>
<evidence type="ECO:0000256" key="1">
    <source>
        <dbReference type="SAM" id="MobiDB-lite"/>
    </source>
</evidence>
<evidence type="ECO:0000313" key="3">
    <source>
        <dbReference type="Proteomes" id="UP000292702"/>
    </source>
</evidence>
<protein>
    <submittedName>
        <fullName evidence="2">Uncharacterized protein</fullName>
    </submittedName>
</protein>
<name>A0A4R0RN85_9APHY</name>
<evidence type="ECO:0000313" key="2">
    <source>
        <dbReference type="EMBL" id="TCD68652.1"/>
    </source>
</evidence>
<keyword evidence="3" id="KW-1185">Reference proteome</keyword>
<feature type="compositionally biased region" description="Polar residues" evidence="1">
    <location>
        <begin position="43"/>
        <end position="52"/>
    </location>
</feature>
<accession>A0A4R0RN85</accession>
<feature type="region of interest" description="Disordered" evidence="1">
    <location>
        <begin position="40"/>
        <end position="89"/>
    </location>
</feature>
<comment type="caution">
    <text evidence="2">The sequence shown here is derived from an EMBL/GenBank/DDBJ whole genome shotgun (WGS) entry which is preliminary data.</text>
</comment>
<proteinExistence type="predicted"/>
<reference evidence="2 3" key="1">
    <citation type="submission" date="2018-11" db="EMBL/GenBank/DDBJ databases">
        <title>Genome assembly of Steccherinum ochraceum LE-BIN_3174, the white-rot fungus of the Steccherinaceae family (The Residual Polyporoid clade, Polyporales, Basidiomycota).</title>
        <authorList>
            <person name="Fedorova T.V."/>
            <person name="Glazunova O.A."/>
            <person name="Landesman E.O."/>
            <person name="Moiseenko K.V."/>
            <person name="Psurtseva N.V."/>
            <person name="Savinova O.S."/>
            <person name="Shakhova N.V."/>
            <person name="Tyazhelova T.V."/>
            <person name="Vasina D.V."/>
        </authorList>
    </citation>
    <scope>NUCLEOTIDE SEQUENCE [LARGE SCALE GENOMIC DNA]</scope>
    <source>
        <strain evidence="2 3">LE-BIN_3174</strain>
    </source>
</reference>